<organism evidence="3 4">
    <name type="scientific">Candidatus Marimicrobium litorale</name>
    <dbReference type="NCBI Taxonomy" id="2518991"/>
    <lineage>
        <taxon>Bacteria</taxon>
        <taxon>Pseudomonadati</taxon>
        <taxon>Pseudomonadota</taxon>
        <taxon>Gammaproteobacteria</taxon>
        <taxon>Cellvibrionales</taxon>
        <taxon>Halieaceae</taxon>
        <taxon>Marimicrobium</taxon>
    </lineage>
</organism>
<feature type="transmembrane region" description="Helical" evidence="2">
    <location>
        <begin position="105"/>
        <end position="123"/>
    </location>
</feature>
<dbReference type="RefSeq" id="WP_279249388.1">
    <property type="nucleotide sequence ID" value="NZ_SHNO01000001.1"/>
</dbReference>
<sequence>MLEKLHLAVGFFFLLIFLATGAYLFFGFPDLYQGREEIRMMYRATHIYILFAASVNLLMAGGLKVYENWLASAQMLSSIAVLLAPLLILAGFIIEPPSYLIERPFTFWGIVLLLVGVLVRSLLHLSWAKGHAMPQSDQQSGEKGAKDSGKAPNYHRA</sequence>
<protein>
    <submittedName>
        <fullName evidence="3">Uncharacterized protein</fullName>
    </submittedName>
</protein>
<keyword evidence="4" id="KW-1185">Reference proteome</keyword>
<proteinExistence type="predicted"/>
<feature type="transmembrane region" description="Helical" evidence="2">
    <location>
        <begin position="75"/>
        <end position="93"/>
    </location>
</feature>
<evidence type="ECO:0000313" key="4">
    <source>
        <dbReference type="Proteomes" id="UP001143304"/>
    </source>
</evidence>
<dbReference type="EMBL" id="SHNO01000001">
    <property type="protein sequence ID" value="MCX2977678.1"/>
    <property type="molecule type" value="Genomic_DNA"/>
</dbReference>
<name>A0ABT3T5W1_9GAMM</name>
<keyword evidence="2" id="KW-0812">Transmembrane</keyword>
<feature type="region of interest" description="Disordered" evidence="1">
    <location>
        <begin position="133"/>
        <end position="157"/>
    </location>
</feature>
<reference evidence="3" key="1">
    <citation type="submission" date="2019-02" db="EMBL/GenBank/DDBJ databases">
        <authorList>
            <person name="Li S.-H."/>
        </authorList>
    </citation>
    <scope>NUCLEOTIDE SEQUENCE</scope>
    <source>
        <strain evidence="3">IMCC11814</strain>
    </source>
</reference>
<feature type="transmembrane region" description="Helical" evidence="2">
    <location>
        <begin position="7"/>
        <end position="26"/>
    </location>
</feature>
<evidence type="ECO:0000313" key="3">
    <source>
        <dbReference type="EMBL" id="MCX2977678.1"/>
    </source>
</evidence>
<accession>A0ABT3T5W1</accession>
<feature type="transmembrane region" description="Helical" evidence="2">
    <location>
        <begin position="46"/>
        <end position="63"/>
    </location>
</feature>
<comment type="caution">
    <text evidence="3">The sequence shown here is derived from an EMBL/GenBank/DDBJ whole genome shotgun (WGS) entry which is preliminary data.</text>
</comment>
<dbReference type="Proteomes" id="UP001143304">
    <property type="component" value="Unassembled WGS sequence"/>
</dbReference>
<keyword evidence="2" id="KW-0472">Membrane</keyword>
<keyword evidence="2" id="KW-1133">Transmembrane helix</keyword>
<gene>
    <name evidence="3" type="ORF">EYC82_09960</name>
</gene>
<evidence type="ECO:0000256" key="2">
    <source>
        <dbReference type="SAM" id="Phobius"/>
    </source>
</evidence>
<evidence type="ECO:0000256" key="1">
    <source>
        <dbReference type="SAM" id="MobiDB-lite"/>
    </source>
</evidence>